<evidence type="ECO:0000313" key="2">
    <source>
        <dbReference type="Proteomes" id="UP000306319"/>
    </source>
</evidence>
<keyword evidence="2" id="KW-1185">Reference proteome</keyword>
<organism evidence="1 2">
    <name type="scientific">Lepagella muris</name>
    <dbReference type="NCBI Taxonomy" id="3032870"/>
    <lineage>
        <taxon>Bacteria</taxon>
        <taxon>Pseudomonadati</taxon>
        <taxon>Bacteroidota</taxon>
        <taxon>Bacteroidia</taxon>
        <taxon>Bacteroidales</taxon>
        <taxon>Muribaculaceae</taxon>
        <taxon>Lepagella</taxon>
    </lineage>
</organism>
<sequence length="458" mass="50588">MKFSIKKIIICAGISLCSTIGIFSQTTYSGYFLENYDYRFQMNPAFGNEKGFVSFPAIGNLNINMHGNLHVKDVVYTLNGKTVLFTNPGISESEAMKKFSAKNRLGTNEKIDILSVGFKGIGGYNTISIGGVASVDASVPGSFFSLAKEGVTNDTYEIENMFANANAYAQIALNHSRDIRQVPGLRVGATIKALVGVGNFDFQFNDAKLMLGENEWIARTNAEVYASVGGFRYNMDHSDQTGKDYVSGGEIDKFKPQGFGLGLDLGAQYKWNDFQFSIAALDLGFMNWGKTQKASTDGTQIVNTNSFIFSADKENEHYFDKEWDRLTDDIAKLYQMSDVEEISSRTRALSTTLNFGVEYELPVYRRLHFGLLNSSKINGKYSWTQFRLSANICPVNFISADVNVVAGTYGIGFGWLFNLHTTGFNLFVGMDQTIGKLSKEGVPLNSNAALNLGINFPF</sequence>
<proteinExistence type="predicted"/>
<gene>
    <name evidence="1" type="ORF">E5331_04740</name>
</gene>
<name>A0AC61RID3_9BACT</name>
<evidence type="ECO:0000313" key="1">
    <source>
        <dbReference type="EMBL" id="TGY79688.1"/>
    </source>
</evidence>
<comment type="caution">
    <text evidence="1">The sequence shown here is derived from an EMBL/GenBank/DDBJ whole genome shotgun (WGS) entry which is preliminary data.</text>
</comment>
<dbReference type="EMBL" id="SRYB01000005">
    <property type="protein sequence ID" value="TGY79688.1"/>
    <property type="molecule type" value="Genomic_DNA"/>
</dbReference>
<dbReference type="Proteomes" id="UP000306319">
    <property type="component" value="Unassembled WGS sequence"/>
</dbReference>
<accession>A0AC61RID3</accession>
<protein>
    <submittedName>
        <fullName evidence="1">Uncharacterized protein</fullName>
    </submittedName>
</protein>
<reference evidence="1" key="1">
    <citation type="submission" date="2019-04" db="EMBL/GenBank/DDBJ databases">
        <title>Microbes associate with the intestines of laboratory mice.</title>
        <authorList>
            <person name="Navarre W."/>
            <person name="Wong E."/>
            <person name="Huang K."/>
            <person name="Tropini C."/>
            <person name="Ng K."/>
            <person name="Yu B."/>
        </authorList>
    </citation>
    <scope>NUCLEOTIDE SEQUENCE</scope>
    <source>
        <strain evidence="1">NM04_E33</strain>
    </source>
</reference>